<dbReference type="CDD" id="cd13953">
    <property type="entry name" value="7tm_classC_mGluR-like"/>
    <property type="match status" value="1"/>
</dbReference>
<reference evidence="10" key="2">
    <citation type="submission" date="2014-03" db="EMBL/GenBank/DDBJ databases">
        <title>The whipworm genome and dual-species transcriptomics of an intimate host-pathogen interaction.</title>
        <authorList>
            <person name="Foth B.J."/>
            <person name="Tsai I.J."/>
            <person name="Reid A.J."/>
            <person name="Bancroft A.J."/>
            <person name="Nichol S."/>
            <person name="Tracey A."/>
            <person name="Holroyd N."/>
            <person name="Cotton J.A."/>
            <person name="Stanley E.J."/>
            <person name="Zarowiecki M."/>
            <person name="Liu J.Z."/>
            <person name="Huckvale T."/>
            <person name="Cooper P.J."/>
            <person name="Grencis R.K."/>
            <person name="Berriman M."/>
        </authorList>
    </citation>
    <scope>NUCLEOTIDE SEQUENCE [LARGE SCALE GENOMIC DNA]</scope>
    <source>
        <strain evidence="10">Edinburgh</strain>
    </source>
</reference>
<name>A0A5S6QYR7_TRIMR</name>
<dbReference type="WBParaSite" id="TMUE_3000012047.2">
    <property type="protein sequence ID" value="TMUE_3000012047.2"/>
    <property type="gene ID" value="WBGene00301456"/>
</dbReference>
<dbReference type="PRINTS" id="PR00248">
    <property type="entry name" value="GPCRMGR"/>
</dbReference>
<keyword evidence="2 7" id="KW-0812">Transmembrane</keyword>
<dbReference type="InterPro" id="IPR028082">
    <property type="entry name" value="Peripla_BP_I"/>
</dbReference>
<dbReference type="GO" id="GO:0016020">
    <property type="term" value="C:membrane"/>
    <property type="evidence" value="ECO:0007669"/>
    <property type="project" value="UniProtKB-SubCell"/>
</dbReference>
<keyword evidence="5" id="KW-0675">Receptor</keyword>
<evidence type="ECO:0000256" key="2">
    <source>
        <dbReference type="ARBA" id="ARBA00022692"/>
    </source>
</evidence>
<keyword evidence="4 7" id="KW-0472">Membrane</keyword>
<reference evidence="10" key="1">
    <citation type="submission" date="2013-11" db="EMBL/GenBank/DDBJ databases">
        <authorList>
            <person name="Aslett M."/>
        </authorList>
    </citation>
    <scope>NUCLEOTIDE SEQUENCE [LARGE SCALE GENOMIC DNA]</scope>
    <source>
        <strain evidence="10">Edinburgh</strain>
    </source>
</reference>
<dbReference type="Proteomes" id="UP000046395">
    <property type="component" value="Unassembled WGS sequence"/>
</dbReference>
<keyword evidence="8" id="KW-0732">Signal</keyword>
<evidence type="ECO:0000256" key="6">
    <source>
        <dbReference type="ARBA" id="ARBA00023180"/>
    </source>
</evidence>
<feature type="signal peptide" evidence="8">
    <location>
        <begin position="1"/>
        <end position="25"/>
    </location>
</feature>
<dbReference type="GO" id="GO:0004930">
    <property type="term" value="F:G protein-coupled receptor activity"/>
    <property type="evidence" value="ECO:0007669"/>
    <property type="project" value="InterPro"/>
</dbReference>
<proteinExistence type="predicted"/>
<dbReference type="Pfam" id="PF00003">
    <property type="entry name" value="7tm_3"/>
    <property type="match status" value="1"/>
</dbReference>
<evidence type="ECO:0000256" key="7">
    <source>
        <dbReference type="SAM" id="Phobius"/>
    </source>
</evidence>
<feature type="transmembrane region" description="Helical" evidence="7">
    <location>
        <begin position="1038"/>
        <end position="1062"/>
    </location>
</feature>
<evidence type="ECO:0000259" key="9">
    <source>
        <dbReference type="PROSITE" id="PS50259"/>
    </source>
</evidence>
<evidence type="ECO:0000256" key="5">
    <source>
        <dbReference type="ARBA" id="ARBA00023170"/>
    </source>
</evidence>
<sequence length="1376" mass="153423">MSRPMPASIVAWVPLALVWVQGITGIVKLPQCSPFRTLTIDPTDAKHRIIAAFPLYESNCQQVRADSVQALFAVQWALGVWNRNSQNVNHKIGLSVVGVCFDEDEFVTQSFKLLHSTGYYEQKACRDQENQTMQYLLLSDVSPNYLTYRHFLKSLKLPAITFSTSTTQLKSDAALDTLFSTAPTLEDYAEVVVGLLEKTNSNWISVIYCKNSVTVDALEAFRKKLIDSNVIVESTTAVDAQLSASARLSGRSKIIVVLSNRRHLATFLRWNADRLQGTLVIGIPTTDQRLSDAQRLSLVDKGGQYSLLLLDSIKSSMGDFHDYFVETLTRNSRTYSLLASYAHEQLNCTLVHAPGFVNCKSRGDHYLAETIALSRTAEAAAMATYAVAAMVRTISTADKLSACDGDNETADCRRQMMRILRSVRYTFGPDDPVSLRGKEISFDYRFVLKSMQIEGQLLATDSKGRTADKLVLSYDKNVGKITLHAPLYSPDGRPIRSVCPTGSHSCRTCSLVDKADNQRAWLLHPGDIYLVGMFDLRRWDHAVERCIPTSSNDNLSLAATVVYVLETVKQKYATLNLLPNVKLGALLVDSCGSSVQAADAMLQLKRRCLAFEPENVTVSFDDVFAFVTGQDDSSYASVKTFFNENGGFFQPLISVSCQGESCSSREISMLPSSQQLSKALLALMAQFNWSLLSVLVSSQHAASLEAFKVFETAASIQGICIGEVFFIDQMEDRHNNVNGPSNPVVAVFALAADFSRFLKQLDRGKVRSDTVFLLTGQSHDFIRPHPVDSGYSTDDNLLAKELAGYAAEEWTFLSMLPSAPDSDGLALFLSRASPKHLPQAWLVTFWEELLGCALSEDSMKRFSTRCKEDDSRRTVQTSSEFIQERFLMTALEGWVILTDDIYKKVCPELTGLCDQFFERYPRAMTAWLHLLKGHDRFTLYNILLGKEKVTVEPVGQWSPEDSLVLHASADGKIASMRAERLPNSQCQLPLCRCYDVQRNFRLQREKGRRAEIEILMPSHNSEVAPLAPRVGQWRTFSWNYFFLVLNSSLVLIALSVFGIILFKMACHVVKGNQSLGICLLCGVLMLYSTAFLFIFDPTDIICRLRHFGHSFSYSVCFGVLIAKATQLRNSETLGINGYISQWNYWLLLFFIVSVQMALNLQWAIFRNSVVLHFITGDHSDFILPKCGWTDHEFLTSHSYVVLLLLIALFISFVNRNVKRNYKETRWLLYTCSLLLPVWITWTAGYVLIPYPYKDALVVIELLSSATITLALMFGPKLYLLLCYEPVLIEYPSCNAEDNDSAKELYDLEAYFEQAASVAAGTPPAGSPLSTCGPAFSVSSGDSASNFADSNSSKYQAVILKKSKSRKVVAGATAAAQ</sequence>
<dbReference type="InterPro" id="IPR050726">
    <property type="entry name" value="mGluR"/>
</dbReference>
<dbReference type="PANTHER" id="PTHR24060">
    <property type="entry name" value="METABOTROPIC GLUTAMATE RECEPTOR"/>
    <property type="match status" value="1"/>
</dbReference>
<evidence type="ECO:0000313" key="11">
    <source>
        <dbReference type="WBParaSite" id="TMUE_3000012047.1"/>
    </source>
</evidence>
<feature type="transmembrane region" description="Helical" evidence="7">
    <location>
        <begin position="1254"/>
        <end position="1273"/>
    </location>
</feature>
<dbReference type="WBParaSite" id="TMUE_3000012047.1">
    <property type="protein sequence ID" value="TMUE_3000012047.1"/>
    <property type="gene ID" value="WBGene00301456"/>
</dbReference>
<dbReference type="SUPFAM" id="SSF53822">
    <property type="entry name" value="Periplasmic binding protein-like I"/>
    <property type="match status" value="2"/>
</dbReference>
<comment type="subcellular location">
    <subcellularLocation>
        <location evidence="1">Membrane</location>
        <topology evidence="1">Multi-pass membrane protein</topology>
    </subcellularLocation>
</comment>
<feature type="transmembrane region" description="Helical" evidence="7">
    <location>
        <begin position="1226"/>
        <end position="1248"/>
    </location>
</feature>
<feature type="transmembrane region" description="Helical" evidence="7">
    <location>
        <begin position="1197"/>
        <end position="1214"/>
    </location>
</feature>
<accession>A0A5S6QYR7</accession>
<evidence type="ECO:0000256" key="1">
    <source>
        <dbReference type="ARBA" id="ARBA00004141"/>
    </source>
</evidence>
<dbReference type="InterPro" id="IPR017978">
    <property type="entry name" value="GPCR_3_C"/>
</dbReference>
<evidence type="ECO:0000313" key="10">
    <source>
        <dbReference type="Proteomes" id="UP000046395"/>
    </source>
</evidence>
<dbReference type="Gene3D" id="3.40.50.2300">
    <property type="match status" value="4"/>
</dbReference>
<dbReference type="Pfam" id="PF01094">
    <property type="entry name" value="ANF_receptor"/>
    <property type="match status" value="2"/>
</dbReference>
<dbReference type="PROSITE" id="PS50259">
    <property type="entry name" value="G_PROTEIN_RECEP_F3_4"/>
    <property type="match status" value="1"/>
</dbReference>
<evidence type="ECO:0000313" key="12">
    <source>
        <dbReference type="WBParaSite" id="TMUE_3000012047.2"/>
    </source>
</evidence>
<keyword evidence="6" id="KW-0325">Glycoprotein</keyword>
<keyword evidence="3 7" id="KW-1133">Transmembrane helix</keyword>
<feature type="transmembrane region" description="Helical" evidence="7">
    <location>
        <begin position="1074"/>
        <end position="1095"/>
    </location>
</feature>
<keyword evidence="10" id="KW-1185">Reference proteome</keyword>
<evidence type="ECO:0000256" key="8">
    <source>
        <dbReference type="SAM" id="SignalP"/>
    </source>
</evidence>
<feature type="chain" id="PRO_5044624377" evidence="8">
    <location>
        <begin position="26"/>
        <end position="1376"/>
    </location>
</feature>
<reference evidence="11" key="3">
    <citation type="submission" date="2019-12" db="UniProtKB">
        <authorList>
            <consortium name="WormBaseParasite"/>
        </authorList>
    </citation>
    <scope>IDENTIFICATION</scope>
</reference>
<feature type="domain" description="G-protein coupled receptors family 3 profile" evidence="9">
    <location>
        <begin position="1068"/>
        <end position="1281"/>
    </location>
</feature>
<evidence type="ECO:0000256" key="3">
    <source>
        <dbReference type="ARBA" id="ARBA00022989"/>
    </source>
</evidence>
<feature type="transmembrane region" description="Helical" evidence="7">
    <location>
        <begin position="1107"/>
        <end position="1124"/>
    </location>
</feature>
<protein>
    <submittedName>
        <fullName evidence="11 12">G_PROTEIN_RECEP_F3_4 domain-containing protein</fullName>
    </submittedName>
</protein>
<evidence type="ECO:0000256" key="4">
    <source>
        <dbReference type="ARBA" id="ARBA00023136"/>
    </source>
</evidence>
<dbReference type="InterPro" id="IPR001828">
    <property type="entry name" value="ANF_lig-bd_rcpt"/>
</dbReference>
<organism evidence="10 11">
    <name type="scientific">Trichuris muris</name>
    <name type="common">Mouse whipworm</name>
    <dbReference type="NCBI Taxonomy" id="70415"/>
    <lineage>
        <taxon>Eukaryota</taxon>
        <taxon>Metazoa</taxon>
        <taxon>Ecdysozoa</taxon>
        <taxon>Nematoda</taxon>
        <taxon>Enoplea</taxon>
        <taxon>Dorylaimia</taxon>
        <taxon>Trichinellida</taxon>
        <taxon>Trichuridae</taxon>
        <taxon>Trichuris</taxon>
    </lineage>
</organism>
<feature type="transmembrane region" description="Helical" evidence="7">
    <location>
        <begin position="1144"/>
        <end position="1165"/>
    </location>
</feature>
<dbReference type="STRING" id="70415.A0A5S6QYR7"/>
<dbReference type="InterPro" id="IPR000337">
    <property type="entry name" value="GPCR_3"/>
</dbReference>